<dbReference type="AlphaFoldDB" id="A0A1Y5RXC5"/>
<proteinExistence type="predicted"/>
<evidence type="ECO:0000259" key="1">
    <source>
        <dbReference type="PROSITE" id="PS51471"/>
    </source>
</evidence>
<dbReference type="Gene3D" id="2.60.120.590">
    <property type="entry name" value="Alpha-ketoglutarate-dependent dioxygenase AlkB-like"/>
    <property type="match status" value="1"/>
</dbReference>
<dbReference type="GO" id="GO:0016491">
    <property type="term" value="F:oxidoreductase activity"/>
    <property type="evidence" value="ECO:0007669"/>
    <property type="project" value="TreeGrafter"/>
</dbReference>
<dbReference type="RefSeq" id="WP_110647105.1">
    <property type="nucleotide sequence ID" value="NZ_FWFO01000001.1"/>
</dbReference>
<dbReference type="Proteomes" id="UP000193077">
    <property type="component" value="Unassembled WGS sequence"/>
</dbReference>
<name>A0A1Y5RXC5_9RHOB</name>
<dbReference type="OrthoDB" id="278699at2"/>
<dbReference type="Pfam" id="PF13532">
    <property type="entry name" value="2OG-FeII_Oxy_2"/>
    <property type="match status" value="1"/>
</dbReference>
<accession>A0A1Y5RXC5</accession>
<keyword evidence="3" id="KW-1185">Reference proteome</keyword>
<dbReference type="SUPFAM" id="SSF51197">
    <property type="entry name" value="Clavaminate synthase-like"/>
    <property type="match status" value="1"/>
</dbReference>
<dbReference type="PANTHER" id="PTHR12463">
    <property type="entry name" value="OXYGENASE-RELATED"/>
    <property type="match status" value="1"/>
</dbReference>
<dbReference type="InterPro" id="IPR037151">
    <property type="entry name" value="AlkB-like_sf"/>
</dbReference>
<organism evidence="2 3">
    <name type="scientific">Falsiruegeria litorea R37</name>
    <dbReference type="NCBI Taxonomy" id="1200284"/>
    <lineage>
        <taxon>Bacteria</taxon>
        <taxon>Pseudomonadati</taxon>
        <taxon>Pseudomonadota</taxon>
        <taxon>Alphaproteobacteria</taxon>
        <taxon>Rhodobacterales</taxon>
        <taxon>Roseobacteraceae</taxon>
        <taxon>Falsiruegeria</taxon>
    </lineage>
</organism>
<dbReference type="GO" id="GO:0070988">
    <property type="term" value="P:demethylation"/>
    <property type="evidence" value="ECO:0007669"/>
    <property type="project" value="InterPro"/>
</dbReference>
<feature type="domain" description="Fe2OG dioxygenase" evidence="1">
    <location>
        <begin position="74"/>
        <end position="176"/>
    </location>
</feature>
<dbReference type="EMBL" id="FWFO01000001">
    <property type="protein sequence ID" value="SLN26323.1"/>
    <property type="molecule type" value="Genomic_DNA"/>
</dbReference>
<dbReference type="GO" id="GO:0032451">
    <property type="term" value="F:demethylase activity"/>
    <property type="evidence" value="ECO:0007669"/>
    <property type="project" value="TreeGrafter"/>
</dbReference>
<evidence type="ECO:0000313" key="2">
    <source>
        <dbReference type="EMBL" id="SLN26323.1"/>
    </source>
</evidence>
<dbReference type="InterPro" id="IPR032857">
    <property type="entry name" value="ALKBH4"/>
</dbReference>
<dbReference type="InterPro" id="IPR005123">
    <property type="entry name" value="Oxoglu/Fe-dep_dioxygenase_dom"/>
</dbReference>
<sequence length="178" mass="20414">MSTQLSQLSFFQPDLPSGLKYRPDSVSGEEADYLVNKIDAQPWRSDLKRRVQHYGYRYDYKVRQAREEDYLGSVPDQVIVNEYMPGQGISAHVDCRPCFGDVIASLSLLSSCVMRLENLKISQQIDLTLEPGSLWVLSGEARHVWTHAIPARKSDIVNGQKHPRSRRLSLTFREMRFA</sequence>
<dbReference type="InterPro" id="IPR027450">
    <property type="entry name" value="AlkB-like"/>
</dbReference>
<evidence type="ECO:0000313" key="3">
    <source>
        <dbReference type="Proteomes" id="UP000193077"/>
    </source>
</evidence>
<dbReference type="PROSITE" id="PS51471">
    <property type="entry name" value="FE2OG_OXY"/>
    <property type="match status" value="1"/>
</dbReference>
<protein>
    <submittedName>
        <fullName evidence="2">2OG-Fe(II) oxygenase superfamily protein</fullName>
    </submittedName>
</protein>
<reference evidence="2 3" key="1">
    <citation type="submission" date="2017-03" db="EMBL/GenBank/DDBJ databases">
        <authorList>
            <person name="Afonso C.L."/>
            <person name="Miller P.J."/>
            <person name="Scott M.A."/>
            <person name="Spackman E."/>
            <person name="Goraichik I."/>
            <person name="Dimitrov K.M."/>
            <person name="Suarez D.L."/>
            <person name="Swayne D.E."/>
        </authorList>
    </citation>
    <scope>NUCLEOTIDE SEQUENCE [LARGE SCALE GENOMIC DNA]</scope>
    <source>
        <strain evidence="2 3">CECT 7639</strain>
    </source>
</reference>
<dbReference type="PANTHER" id="PTHR12463:SF1">
    <property type="entry name" value="2-OXOGLUTARATE AND FE-DEPENDENT OXYGENASE FAMILY PROTEIN"/>
    <property type="match status" value="1"/>
</dbReference>
<gene>
    <name evidence="2" type="ORF">TRL7639_00954</name>
</gene>